<feature type="region of interest" description="Disordered" evidence="1">
    <location>
        <begin position="1"/>
        <end position="58"/>
    </location>
</feature>
<dbReference type="InterPro" id="IPR046253">
    <property type="entry name" value="DUF6286"/>
</dbReference>
<organism evidence="4 5">
    <name type="scientific">Streptomyces caeruleatus</name>
    <dbReference type="NCBI Taxonomy" id="661399"/>
    <lineage>
        <taxon>Bacteria</taxon>
        <taxon>Bacillati</taxon>
        <taxon>Actinomycetota</taxon>
        <taxon>Actinomycetes</taxon>
        <taxon>Kitasatosporales</taxon>
        <taxon>Streptomycetaceae</taxon>
        <taxon>Streptomyces</taxon>
    </lineage>
</organism>
<dbReference type="EMBL" id="LMWY01000017">
    <property type="protein sequence ID" value="KUO03597.1"/>
    <property type="molecule type" value="Genomic_DNA"/>
</dbReference>
<keyword evidence="2" id="KW-0812">Transmembrane</keyword>
<keyword evidence="2" id="KW-1133">Transmembrane helix</keyword>
<dbReference type="AlphaFoldDB" id="A0A101U3M3"/>
<evidence type="ECO:0000256" key="1">
    <source>
        <dbReference type="SAM" id="MobiDB-lite"/>
    </source>
</evidence>
<reference evidence="4 5" key="1">
    <citation type="submission" date="2015-10" db="EMBL/GenBank/DDBJ databases">
        <title>Draft genome sequence of Streptomyces caeruleatus NRRL B-24802, type strain for the species Streptomyces caeruleatus.</title>
        <authorList>
            <person name="Ruckert C."/>
            <person name="Winkler A."/>
            <person name="Kalinowski J."/>
            <person name="Kampfer P."/>
            <person name="Glaeser S."/>
        </authorList>
    </citation>
    <scope>NUCLEOTIDE SEQUENCE [LARGE SCALE GENOMIC DNA]</scope>
    <source>
        <strain evidence="4 5">NRRL B-24802</strain>
    </source>
</reference>
<feature type="transmembrane region" description="Helical" evidence="2">
    <location>
        <begin position="70"/>
        <end position="89"/>
    </location>
</feature>
<keyword evidence="2" id="KW-0472">Membrane</keyword>
<feature type="compositionally biased region" description="Basic and acidic residues" evidence="1">
    <location>
        <begin position="47"/>
        <end position="58"/>
    </location>
</feature>
<evidence type="ECO:0000313" key="4">
    <source>
        <dbReference type="EMBL" id="KUO03597.1"/>
    </source>
</evidence>
<dbReference type="RefSeq" id="WP_062719303.1">
    <property type="nucleotide sequence ID" value="NZ_KQ948927.1"/>
</dbReference>
<dbReference type="OrthoDB" id="4350534at2"/>
<name>A0A101U3M3_9ACTN</name>
<evidence type="ECO:0000256" key="2">
    <source>
        <dbReference type="SAM" id="Phobius"/>
    </source>
</evidence>
<dbReference type="STRING" id="661399.AQJ67_15605"/>
<feature type="domain" description="DUF6286" evidence="3">
    <location>
        <begin position="127"/>
        <end position="231"/>
    </location>
</feature>
<sequence length="237" mass="25896">MSESQGFEGTTQRLPVIEKETGPDPLDQSASADGGTSHAFKAVGDYDPPRPVDDKGRGDGRFWSARRVPAAITALVLALGAGFFLYDIASVRAGRPPMYWRRELAHQLAERPLDDIWVLVGAGVAAVLGLWLLVLAATPGLRSVLPMRRTHPDVRAGLHRDLAALVLRDRAVEVSGVQSVRVRVRRRRADVRAVSHFRELDEVRADLDTTLADAIRGLGLSRPPSLSVHVRRLGRKG</sequence>
<accession>A0A101U3M3</accession>
<proteinExistence type="predicted"/>
<feature type="compositionally biased region" description="Polar residues" evidence="1">
    <location>
        <begin position="1"/>
        <end position="13"/>
    </location>
</feature>
<protein>
    <recommendedName>
        <fullName evidence="3">DUF6286 domain-containing protein</fullName>
    </recommendedName>
</protein>
<dbReference type="Pfam" id="PF19803">
    <property type="entry name" value="DUF6286"/>
    <property type="match status" value="1"/>
</dbReference>
<evidence type="ECO:0000259" key="3">
    <source>
        <dbReference type="Pfam" id="PF19803"/>
    </source>
</evidence>
<keyword evidence="5" id="KW-1185">Reference proteome</keyword>
<dbReference type="Proteomes" id="UP000053429">
    <property type="component" value="Unassembled WGS sequence"/>
</dbReference>
<feature type="transmembrane region" description="Helical" evidence="2">
    <location>
        <begin position="116"/>
        <end position="141"/>
    </location>
</feature>
<gene>
    <name evidence="4" type="ORF">AQJ67_15605</name>
</gene>
<evidence type="ECO:0000313" key="5">
    <source>
        <dbReference type="Proteomes" id="UP000053429"/>
    </source>
</evidence>
<comment type="caution">
    <text evidence="4">The sequence shown here is derived from an EMBL/GenBank/DDBJ whole genome shotgun (WGS) entry which is preliminary data.</text>
</comment>